<evidence type="ECO:0000259" key="7">
    <source>
        <dbReference type="Pfam" id="PF02770"/>
    </source>
</evidence>
<comment type="caution">
    <text evidence="8">The sequence shown here is derived from an EMBL/GenBank/DDBJ whole genome shotgun (WGS) entry which is preliminary data.</text>
</comment>
<comment type="cofactor">
    <cofactor evidence="1 5">
        <name>FAD</name>
        <dbReference type="ChEBI" id="CHEBI:57692"/>
    </cofactor>
</comment>
<dbReference type="SUPFAM" id="SSF47203">
    <property type="entry name" value="Acyl-CoA dehydrogenase C-terminal domain-like"/>
    <property type="match status" value="1"/>
</dbReference>
<feature type="non-terminal residue" evidence="8">
    <location>
        <position position="1"/>
    </location>
</feature>
<dbReference type="EMBL" id="JACPRF010000404">
    <property type="protein sequence ID" value="MBI2877827.1"/>
    <property type="molecule type" value="Genomic_DNA"/>
</dbReference>
<dbReference type="FunFam" id="1.20.140.10:FF:000004">
    <property type="entry name" value="Acyl-CoA dehydrogenase FadE25"/>
    <property type="match status" value="1"/>
</dbReference>
<dbReference type="Gene3D" id="2.40.110.10">
    <property type="entry name" value="Butyryl-CoA Dehydrogenase, subunit A, domain 2"/>
    <property type="match status" value="1"/>
</dbReference>
<sequence>NVLSVFAKTDPTKGVEGISAFIVEKGTPGLSIGKREKKMGNKALNSCEVIFEDCRVPRENLMRGEGQGWLIAMETLDKTRPMVAAVGVGLAQGALDYAVQYSKERVQFGKPTASFQAIQFKLADMAIEIEAARQLTYAAAAYIDEATSQPGWQKNKPLRARMTMLGSMCKCYATDVAMRTAIEAAQVLGGYGYMQDYPMERHIRDAKLLQIVEGTNEIQRTVISKLLLG</sequence>
<reference evidence="8" key="1">
    <citation type="submission" date="2020-07" db="EMBL/GenBank/DDBJ databases">
        <title>Huge and variable diversity of episymbiotic CPR bacteria and DPANN archaea in groundwater ecosystems.</title>
        <authorList>
            <person name="He C.Y."/>
            <person name="Keren R."/>
            <person name="Whittaker M."/>
            <person name="Farag I.F."/>
            <person name="Doudna J."/>
            <person name="Cate J.H.D."/>
            <person name="Banfield J.F."/>
        </authorList>
    </citation>
    <scope>NUCLEOTIDE SEQUENCE</scope>
    <source>
        <strain evidence="8">NC_groundwater_672_Ag_B-0.1um_62_36</strain>
    </source>
</reference>
<dbReference type="PANTHER" id="PTHR43884">
    <property type="entry name" value="ACYL-COA DEHYDROGENASE"/>
    <property type="match status" value="1"/>
</dbReference>
<comment type="similarity">
    <text evidence="2 5">Belongs to the acyl-CoA dehydrogenase family.</text>
</comment>
<dbReference type="SUPFAM" id="SSF56645">
    <property type="entry name" value="Acyl-CoA dehydrogenase NM domain-like"/>
    <property type="match status" value="1"/>
</dbReference>
<feature type="domain" description="Acyl-CoA oxidase/dehydrogenase middle" evidence="7">
    <location>
        <begin position="4"/>
        <end position="54"/>
    </location>
</feature>
<organism evidence="8 9">
    <name type="scientific">Tectimicrobiota bacterium</name>
    <dbReference type="NCBI Taxonomy" id="2528274"/>
    <lineage>
        <taxon>Bacteria</taxon>
        <taxon>Pseudomonadati</taxon>
        <taxon>Nitrospinota/Tectimicrobiota group</taxon>
        <taxon>Candidatus Tectimicrobiota</taxon>
    </lineage>
</organism>
<dbReference type="GO" id="GO:0003995">
    <property type="term" value="F:acyl-CoA dehydrogenase activity"/>
    <property type="evidence" value="ECO:0007669"/>
    <property type="project" value="InterPro"/>
</dbReference>
<dbReference type="InterPro" id="IPR006089">
    <property type="entry name" value="Acyl-CoA_DH_CS"/>
</dbReference>
<dbReference type="InterPro" id="IPR006091">
    <property type="entry name" value="Acyl-CoA_Oxase/DH_mid-dom"/>
</dbReference>
<keyword evidence="3 5" id="KW-0285">Flavoprotein</keyword>
<evidence type="ECO:0000313" key="9">
    <source>
        <dbReference type="Proteomes" id="UP000769766"/>
    </source>
</evidence>
<accession>A0A932FXY6</accession>
<name>A0A932FXY6_UNCTE</name>
<protein>
    <submittedName>
        <fullName evidence="8">Acyl-CoA dehydrogenase</fullName>
    </submittedName>
</protein>
<dbReference type="Pfam" id="PF00441">
    <property type="entry name" value="Acyl-CoA_dh_1"/>
    <property type="match status" value="1"/>
</dbReference>
<dbReference type="InterPro" id="IPR036250">
    <property type="entry name" value="AcylCo_DH-like_C"/>
</dbReference>
<evidence type="ECO:0000313" key="8">
    <source>
        <dbReference type="EMBL" id="MBI2877827.1"/>
    </source>
</evidence>
<evidence type="ECO:0000256" key="3">
    <source>
        <dbReference type="ARBA" id="ARBA00022630"/>
    </source>
</evidence>
<dbReference type="Pfam" id="PF02770">
    <property type="entry name" value="Acyl-CoA_dh_M"/>
    <property type="match status" value="1"/>
</dbReference>
<evidence type="ECO:0000256" key="4">
    <source>
        <dbReference type="ARBA" id="ARBA00022827"/>
    </source>
</evidence>
<gene>
    <name evidence="8" type="ORF">HYY20_13210</name>
</gene>
<dbReference type="PROSITE" id="PS00073">
    <property type="entry name" value="ACYL_COA_DH_2"/>
    <property type="match status" value="1"/>
</dbReference>
<dbReference type="PANTHER" id="PTHR43884:SF12">
    <property type="entry name" value="ISOVALERYL-COA DEHYDROGENASE, MITOCHONDRIAL-RELATED"/>
    <property type="match status" value="1"/>
</dbReference>
<dbReference type="InterPro" id="IPR009100">
    <property type="entry name" value="AcylCoA_DH/oxidase_NM_dom_sf"/>
</dbReference>
<dbReference type="InterPro" id="IPR009075">
    <property type="entry name" value="AcylCo_DH/oxidase_C"/>
</dbReference>
<evidence type="ECO:0000259" key="6">
    <source>
        <dbReference type="Pfam" id="PF00441"/>
    </source>
</evidence>
<feature type="domain" description="Acyl-CoA dehydrogenase/oxidase C-terminal" evidence="6">
    <location>
        <begin position="66"/>
        <end position="226"/>
    </location>
</feature>
<dbReference type="Proteomes" id="UP000769766">
    <property type="component" value="Unassembled WGS sequence"/>
</dbReference>
<evidence type="ECO:0000256" key="5">
    <source>
        <dbReference type="RuleBase" id="RU362125"/>
    </source>
</evidence>
<dbReference type="InterPro" id="IPR046373">
    <property type="entry name" value="Acyl-CoA_Oxase/DH_mid-dom_sf"/>
</dbReference>
<evidence type="ECO:0000256" key="1">
    <source>
        <dbReference type="ARBA" id="ARBA00001974"/>
    </source>
</evidence>
<proteinExistence type="inferred from homology"/>
<keyword evidence="5" id="KW-0560">Oxidoreductase</keyword>
<dbReference type="Gene3D" id="1.20.140.10">
    <property type="entry name" value="Butyryl-CoA Dehydrogenase, subunit A, domain 3"/>
    <property type="match status" value="1"/>
</dbReference>
<keyword evidence="4 5" id="KW-0274">FAD</keyword>
<dbReference type="AlphaFoldDB" id="A0A932FXY6"/>
<evidence type="ECO:0000256" key="2">
    <source>
        <dbReference type="ARBA" id="ARBA00009347"/>
    </source>
</evidence>